<evidence type="ECO:0000313" key="3">
    <source>
        <dbReference type="EMBL" id="GBP05784.1"/>
    </source>
</evidence>
<feature type="compositionally biased region" description="Basic and acidic residues" evidence="1">
    <location>
        <begin position="19"/>
        <end position="38"/>
    </location>
</feature>
<reference evidence="3 4" key="1">
    <citation type="journal article" date="2019" name="Commun. Biol.">
        <title>The bagworm genome reveals a unique fibroin gene that provides high tensile strength.</title>
        <authorList>
            <person name="Kono N."/>
            <person name="Nakamura H."/>
            <person name="Ohtoshi R."/>
            <person name="Tomita M."/>
            <person name="Numata K."/>
            <person name="Arakawa K."/>
        </authorList>
    </citation>
    <scope>NUCLEOTIDE SEQUENCE [LARGE SCALE GENOMIC DNA]</scope>
</reference>
<keyword evidence="4" id="KW-1185">Reference proteome</keyword>
<proteinExistence type="predicted"/>
<sequence>MGLERRTIPGSEQLVVPETRSDVRRGDEDSDEGGRGRCDERGWGGAEAKLKVRRQSDCVYMTNYNGLIIRKYVSECIRVTVAGQCGSSLSFDSDVAVKLSPGSRYPARRWAWVGAAACLCVALCAAAGGAALAALASAARERAKRRPLLVTNALVAKTQPKTLFEHDVCSSTTSVPARRSPVELERLPFS</sequence>
<evidence type="ECO:0000256" key="1">
    <source>
        <dbReference type="SAM" id="MobiDB-lite"/>
    </source>
</evidence>
<gene>
    <name evidence="3" type="ORF">EVAR_5097_1</name>
</gene>
<keyword evidence="2" id="KW-0472">Membrane</keyword>
<dbReference type="Proteomes" id="UP000299102">
    <property type="component" value="Unassembled WGS sequence"/>
</dbReference>
<keyword evidence="2" id="KW-0812">Transmembrane</keyword>
<accession>A0A4C1SV70</accession>
<evidence type="ECO:0000256" key="2">
    <source>
        <dbReference type="SAM" id="Phobius"/>
    </source>
</evidence>
<feature type="transmembrane region" description="Helical" evidence="2">
    <location>
        <begin position="110"/>
        <end position="136"/>
    </location>
</feature>
<comment type="caution">
    <text evidence="3">The sequence shown here is derived from an EMBL/GenBank/DDBJ whole genome shotgun (WGS) entry which is preliminary data.</text>
</comment>
<dbReference type="EMBL" id="BGZK01000019">
    <property type="protein sequence ID" value="GBP05784.1"/>
    <property type="molecule type" value="Genomic_DNA"/>
</dbReference>
<name>A0A4C1SV70_EUMVA</name>
<protein>
    <submittedName>
        <fullName evidence="3">Uncharacterized protein</fullName>
    </submittedName>
</protein>
<keyword evidence="2" id="KW-1133">Transmembrane helix</keyword>
<organism evidence="3 4">
    <name type="scientific">Eumeta variegata</name>
    <name type="common">Bagworm moth</name>
    <name type="synonym">Eumeta japonica</name>
    <dbReference type="NCBI Taxonomy" id="151549"/>
    <lineage>
        <taxon>Eukaryota</taxon>
        <taxon>Metazoa</taxon>
        <taxon>Ecdysozoa</taxon>
        <taxon>Arthropoda</taxon>
        <taxon>Hexapoda</taxon>
        <taxon>Insecta</taxon>
        <taxon>Pterygota</taxon>
        <taxon>Neoptera</taxon>
        <taxon>Endopterygota</taxon>
        <taxon>Lepidoptera</taxon>
        <taxon>Glossata</taxon>
        <taxon>Ditrysia</taxon>
        <taxon>Tineoidea</taxon>
        <taxon>Psychidae</taxon>
        <taxon>Oiketicinae</taxon>
        <taxon>Eumeta</taxon>
    </lineage>
</organism>
<evidence type="ECO:0000313" key="4">
    <source>
        <dbReference type="Proteomes" id="UP000299102"/>
    </source>
</evidence>
<feature type="region of interest" description="Disordered" evidence="1">
    <location>
        <begin position="1"/>
        <end position="38"/>
    </location>
</feature>
<dbReference type="AlphaFoldDB" id="A0A4C1SV70"/>